<dbReference type="STRING" id="104452.A0A0L7KWF7"/>
<reference evidence="13 14" key="1">
    <citation type="journal article" date="2015" name="Genome Biol. Evol.">
        <title>The genome of winter moth (Operophtera brumata) provides a genomic perspective on sexual dimorphism and phenology.</title>
        <authorList>
            <person name="Derks M.F."/>
            <person name="Smit S."/>
            <person name="Salis L."/>
            <person name="Schijlen E."/>
            <person name="Bossers A."/>
            <person name="Mateman C."/>
            <person name="Pijl A.S."/>
            <person name="de Ridder D."/>
            <person name="Groenen M.A."/>
            <person name="Visser M.E."/>
            <person name="Megens H.J."/>
        </authorList>
    </citation>
    <scope>NUCLEOTIDE SEQUENCE [LARGE SCALE GENOMIC DNA]</scope>
    <source>
        <strain evidence="13">WM2013NL</strain>
        <tissue evidence="13">Head and thorax</tissue>
    </source>
</reference>
<evidence type="ECO:0000256" key="4">
    <source>
        <dbReference type="ARBA" id="ARBA00022670"/>
    </source>
</evidence>
<accession>A0A0L7KWF7</accession>
<dbReference type="GO" id="GO:0006508">
    <property type="term" value="P:proteolysis"/>
    <property type="evidence" value="ECO:0007669"/>
    <property type="project" value="UniProtKB-KW"/>
</dbReference>
<dbReference type="Proteomes" id="UP000037510">
    <property type="component" value="Unassembled WGS sequence"/>
</dbReference>
<feature type="active site" description="Proton donor/acceptor" evidence="11">
    <location>
        <position position="298"/>
    </location>
</feature>
<keyword evidence="4" id="KW-0645">Protease</keyword>
<dbReference type="PRINTS" id="PR00765">
    <property type="entry name" value="CRBOXYPTASEA"/>
</dbReference>
<dbReference type="Gene3D" id="3.30.70.340">
    <property type="entry name" value="Metallocarboxypeptidase-like"/>
    <property type="match status" value="2"/>
</dbReference>
<dbReference type="InterPro" id="IPR036990">
    <property type="entry name" value="M14A-like_propep"/>
</dbReference>
<dbReference type="Pfam" id="PF00246">
    <property type="entry name" value="Peptidase_M14"/>
    <property type="match status" value="3"/>
</dbReference>
<dbReference type="PROSITE" id="PS52035">
    <property type="entry name" value="PEPTIDASE_M14"/>
    <property type="match status" value="2"/>
</dbReference>
<evidence type="ECO:0000256" key="2">
    <source>
        <dbReference type="ARBA" id="ARBA00005988"/>
    </source>
</evidence>
<evidence type="ECO:0000313" key="13">
    <source>
        <dbReference type="EMBL" id="KOB67379.1"/>
    </source>
</evidence>
<dbReference type="InterPro" id="IPR003146">
    <property type="entry name" value="M14A_act_pep"/>
</dbReference>
<feature type="domain" description="Peptidase M14" evidence="12">
    <location>
        <begin position="432"/>
        <end position="719"/>
    </location>
</feature>
<evidence type="ECO:0000256" key="3">
    <source>
        <dbReference type="ARBA" id="ARBA00022645"/>
    </source>
</evidence>
<evidence type="ECO:0000256" key="8">
    <source>
        <dbReference type="ARBA" id="ARBA00022833"/>
    </source>
</evidence>
<dbReference type="Pfam" id="PF02244">
    <property type="entry name" value="Propep_M14"/>
    <property type="match status" value="2"/>
</dbReference>
<proteinExistence type="inferred from homology"/>
<dbReference type="AlphaFoldDB" id="A0A0L7KWF7"/>
<dbReference type="FunFam" id="3.40.630.10:FF:000084">
    <property type="entry name" value="Carboxypeptidase B2"/>
    <property type="match status" value="1"/>
</dbReference>
<evidence type="ECO:0000256" key="10">
    <source>
        <dbReference type="ARBA" id="ARBA00023157"/>
    </source>
</evidence>
<comment type="similarity">
    <text evidence="2 11">Belongs to the peptidase M14 family.</text>
</comment>
<feature type="active site" description="Proton donor/acceptor" evidence="11">
    <location>
        <position position="681"/>
    </location>
</feature>
<dbReference type="Gene3D" id="3.40.630.10">
    <property type="entry name" value="Zn peptidases"/>
    <property type="match status" value="3"/>
</dbReference>
<protein>
    <submittedName>
        <fullName evidence="13">Carboxylesterase</fullName>
    </submittedName>
</protein>
<dbReference type="EMBL" id="JTDY01005092">
    <property type="protein sequence ID" value="KOB67379.1"/>
    <property type="molecule type" value="Genomic_DNA"/>
</dbReference>
<keyword evidence="9" id="KW-0482">Metalloprotease</keyword>
<sequence>MDENIKLVSRIMVSHALYDVSVNFEDQAKFIMELQNRLNLDVWSEAVPGRAGKILVARNQRDTFQEALKVTGIEYNVEVENIKEKLDLEDALLKGTSTRSNRSADGSLSFDTIHTYEVLASKYPETVTIVNAGKSFEGRDIKYLKISTTGFQNNNNKPVVFLESLLHAREWVTLPATLYAIKKLVVDVTEQDLLQNIDWIILPVANPDGYYGSRIELFLDIHSFGSLILYGYGTGQLPANALGLQVLGVNMAQAIDRVKWPTNANYVVGNTFLTLYAATGSSNDYGMSVGTPFSYCFELPAYMNSASLNGFLVDPDFIEQAGFETWEGIKVGASHALYDVSVNFEDQARFIMELQNRLNLDVWSEAVPGRAGKILVAKHQRDIFQDALKAADIEYNVEVENIKEKLDLEDALLKGASARSNRSADGSLSFDTIHTYEVVDAYLEELASKYPETVTLVNAGKSFEGRDIKYLKISSTGFQDNRKPVVFMQSLLHCREWVTLPATLYAIKKLVVDVTEQDLLQNVDWIILPARFWRKNRATGYMIGDFCMGVDLNRNFDAFWSQASSNSVCMDTFHGRGPFSEPETAIIRDIFAEYGSRIELFLDIHSFGSMILYGYGTGQLPGNALGVHVLGVNMAQTIDSVKWPTNANYIVGNIFLVLYAATGGASDYAMATGTPFSYTFELPAYRNSATMNGFLVDPDFIEQAGYETWEGIKVGARFVVEHLSRKNNLGNHY</sequence>
<comment type="cofactor">
    <cofactor evidence="1">
        <name>Zn(2+)</name>
        <dbReference type="ChEBI" id="CHEBI:29105"/>
    </cofactor>
</comment>
<name>A0A0L7KWF7_OPEBR</name>
<evidence type="ECO:0000259" key="12">
    <source>
        <dbReference type="PROSITE" id="PS52035"/>
    </source>
</evidence>
<evidence type="ECO:0000313" key="14">
    <source>
        <dbReference type="Proteomes" id="UP000037510"/>
    </source>
</evidence>
<dbReference type="PANTHER" id="PTHR11705">
    <property type="entry name" value="PROTEASE FAMILY M14 CARBOXYPEPTIDASE A,B"/>
    <property type="match status" value="1"/>
</dbReference>
<keyword evidence="3" id="KW-0121">Carboxypeptidase</keyword>
<evidence type="ECO:0000256" key="1">
    <source>
        <dbReference type="ARBA" id="ARBA00001947"/>
    </source>
</evidence>
<keyword evidence="7" id="KW-0378">Hydrolase</keyword>
<evidence type="ECO:0000256" key="6">
    <source>
        <dbReference type="ARBA" id="ARBA00022729"/>
    </source>
</evidence>
<keyword evidence="8" id="KW-0862">Zinc</keyword>
<keyword evidence="5" id="KW-0479">Metal-binding</keyword>
<keyword evidence="10" id="KW-1015">Disulfide bond</keyword>
<organism evidence="13 14">
    <name type="scientific">Operophtera brumata</name>
    <name type="common">Winter moth</name>
    <name type="synonym">Phalaena brumata</name>
    <dbReference type="NCBI Taxonomy" id="104452"/>
    <lineage>
        <taxon>Eukaryota</taxon>
        <taxon>Metazoa</taxon>
        <taxon>Ecdysozoa</taxon>
        <taxon>Arthropoda</taxon>
        <taxon>Hexapoda</taxon>
        <taxon>Insecta</taxon>
        <taxon>Pterygota</taxon>
        <taxon>Neoptera</taxon>
        <taxon>Endopterygota</taxon>
        <taxon>Lepidoptera</taxon>
        <taxon>Glossata</taxon>
        <taxon>Ditrysia</taxon>
        <taxon>Geometroidea</taxon>
        <taxon>Geometridae</taxon>
        <taxon>Larentiinae</taxon>
        <taxon>Operophtera</taxon>
    </lineage>
</organism>
<evidence type="ECO:0000256" key="9">
    <source>
        <dbReference type="ARBA" id="ARBA00023049"/>
    </source>
</evidence>
<keyword evidence="14" id="KW-1185">Reference proteome</keyword>
<evidence type="ECO:0000256" key="7">
    <source>
        <dbReference type="ARBA" id="ARBA00022801"/>
    </source>
</evidence>
<dbReference type="SUPFAM" id="SSF53187">
    <property type="entry name" value="Zn-dependent exopeptidases"/>
    <property type="match status" value="2"/>
</dbReference>
<gene>
    <name evidence="13" type="ORF">OBRU01_19917</name>
</gene>
<dbReference type="GO" id="GO:0008270">
    <property type="term" value="F:zinc ion binding"/>
    <property type="evidence" value="ECO:0007669"/>
    <property type="project" value="InterPro"/>
</dbReference>
<feature type="domain" description="Peptidase M14" evidence="12">
    <location>
        <begin position="104"/>
        <end position="336"/>
    </location>
</feature>
<comment type="caution">
    <text evidence="13">The sequence shown here is derived from an EMBL/GenBank/DDBJ whole genome shotgun (WGS) entry which is preliminary data.</text>
</comment>
<keyword evidence="6" id="KW-0732">Signal</keyword>
<dbReference type="SUPFAM" id="SSF54897">
    <property type="entry name" value="Protease propeptides/inhibitors"/>
    <property type="match status" value="2"/>
</dbReference>
<dbReference type="SMART" id="SM00631">
    <property type="entry name" value="Zn_pept"/>
    <property type="match status" value="2"/>
</dbReference>
<dbReference type="GO" id="GO:0005615">
    <property type="term" value="C:extracellular space"/>
    <property type="evidence" value="ECO:0007669"/>
    <property type="project" value="TreeGrafter"/>
</dbReference>
<dbReference type="InterPro" id="IPR000834">
    <property type="entry name" value="Peptidase_M14"/>
</dbReference>
<evidence type="ECO:0000256" key="11">
    <source>
        <dbReference type="PROSITE-ProRule" id="PRU01379"/>
    </source>
</evidence>
<evidence type="ECO:0000256" key="5">
    <source>
        <dbReference type="ARBA" id="ARBA00022723"/>
    </source>
</evidence>
<dbReference type="PANTHER" id="PTHR11705:SF140">
    <property type="entry name" value="FI02848P-RELATED"/>
    <property type="match status" value="1"/>
</dbReference>
<dbReference type="GO" id="GO:0004181">
    <property type="term" value="F:metallocarboxypeptidase activity"/>
    <property type="evidence" value="ECO:0007669"/>
    <property type="project" value="InterPro"/>
</dbReference>